<reference evidence="1 2" key="1">
    <citation type="submission" date="2020-05" db="EMBL/GenBank/DDBJ databases">
        <authorList>
            <person name="Mo P."/>
        </authorList>
    </citation>
    <scope>NUCLEOTIDE SEQUENCE [LARGE SCALE GENOMIC DNA]</scope>
    <source>
        <strain evidence="1 2">Gen01</strain>
        <plasmid evidence="1 2">unnamed3</plasmid>
    </source>
</reference>
<protein>
    <recommendedName>
        <fullName evidence="3">Phage tail protein</fullName>
    </recommendedName>
</protein>
<dbReference type="RefSeq" id="WP_172170189.1">
    <property type="nucleotide sequence ID" value="NZ_CP053567.1"/>
</dbReference>
<accession>A0A6M6JYR2</accession>
<geneLocation type="plasmid" evidence="1 2">
    <name>unnamed3</name>
</geneLocation>
<gene>
    <name evidence="1" type="ORF">HOP40_35310</name>
</gene>
<evidence type="ECO:0008006" key="3">
    <source>
        <dbReference type="Google" id="ProtNLM"/>
    </source>
</evidence>
<evidence type="ECO:0000313" key="1">
    <source>
        <dbReference type="EMBL" id="QJY51251.1"/>
    </source>
</evidence>
<dbReference type="Proteomes" id="UP000505377">
    <property type="component" value="Plasmid unnamed3"/>
</dbReference>
<organism evidence="1 2">
    <name type="scientific">Pseudonocardia broussonetiae</name>
    <dbReference type="NCBI Taxonomy" id="2736640"/>
    <lineage>
        <taxon>Bacteria</taxon>
        <taxon>Bacillati</taxon>
        <taxon>Actinomycetota</taxon>
        <taxon>Actinomycetes</taxon>
        <taxon>Pseudonocardiales</taxon>
        <taxon>Pseudonocardiaceae</taxon>
        <taxon>Pseudonocardia</taxon>
    </lineage>
</organism>
<dbReference type="AlphaFoldDB" id="A0A6M6JYR2"/>
<evidence type="ECO:0000313" key="2">
    <source>
        <dbReference type="Proteomes" id="UP000505377"/>
    </source>
</evidence>
<keyword evidence="2" id="KW-1185">Reference proteome</keyword>
<proteinExistence type="predicted"/>
<sequence>MAFVHGKGTAVTIDGGDLSVYTNNVAFNRSADTHDVTTFGKGSKVYAAGLKDGTGTVSGIYDNTALVSPGAVLRPLVGAAAVQLVYMPEGAGTGKPVATVDVLVTGYEETAPVADMVTWSCSLQFSDDIADTVGV</sequence>
<dbReference type="EMBL" id="CP053567">
    <property type="protein sequence ID" value="QJY51251.1"/>
    <property type="molecule type" value="Genomic_DNA"/>
</dbReference>
<name>A0A6M6JYR2_9PSEU</name>
<keyword evidence="1" id="KW-0614">Plasmid</keyword>
<dbReference type="KEGG" id="pbro:HOP40_35310"/>